<keyword evidence="2" id="KW-1185">Reference proteome</keyword>
<dbReference type="Proteomes" id="UP001143910">
    <property type="component" value="Unassembled WGS sequence"/>
</dbReference>
<dbReference type="EMBL" id="JANJQO010000429">
    <property type="protein sequence ID" value="KAJ2977890.1"/>
    <property type="molecule type" value="Genomic_DNA"/>
</dbReference>
<comment type="caution">
    <text evidence="1">The sequence shown here is derived from an EMBL/GenBank/DDBJ whole genome shotgun (WGS) entry which is preliminary data.</text>
</comment>
<organism evidence="1 2">
    <name type="scientific">Zarea fungicola</name>
    <dbReference type="NCBI Taxonomy" id="93591"/>
    <lineage>
        <taxon>Eukaryota</taxon>
        <taxon>Fungi</taxon>
        <taxon>Dikarya</taxon>
        <taxon>Ascomycota</taxon>
        <taxon>Pezizomycotina</taxon>
        <taxon>Sordariomycetes</taxon>
        <taxon>Hypocreomycetidae</taxon>
        <taxon>Hypocreales</taxon>
        <taxon>Cordycipitaceae</taxon>
        <taxon>Zarea</taxon>
    </lineage>
</organism>
<reference evidence="1" key="1">
    <citation type="submission" date="2022-08" db="EMBL/GenBank/DDBJ databases">
        <title>Genome Sequence of Lecanicillium fungicola.</title>
        <authorList>
            <person name="Buettner E."/>
        </authorList>
    </citation>
    <scope>NUCLEOTIDE SEQUENCE</scope>
    <source>
        <strain evidence="1">Babe33</strain>
    </source>
</reference>
<accession>A0ACC1NFY3</accession>
<name>A0ACC1NFY3_9HYPO</name>
<proteinExistence type="predicted"/>
<gene>
    <name evidence="1" type="ORF">NQ176_g4118</name>
</gene>
<sequence length="206" mass="22942">MPDVDPANGVVYPLFVQDAISSNQVLISASLRFNDILDAETLRASLSRLLTIGHWQKLAGRLHKRANGRLVLQVPKTFKSECPDVAFVSKTYDEEIDNHSLGKLYPKSTQVASTQPLEKSIRPLLVPPGFPATFDELATKRWPQLTLFVSSFNDATIVSILWPHTLLDASAFRSLLKNWSLVLAGREDQVETVRTFWIIIACRGGA</sequence>
<evidence type="ECO:0000313" key="1">
    <source>
        <dbReference type="EMBL" id="KAJ2977890.1"/>
    </source>
</evidence>
<evidence type="ECO:0000313" key="2">
    <source>
        <dbReference type="Proteomes" id="UP001143910"/>
    </source>
</evidence>
<protein>
    <submittedName>
        <fullName evidence="1">Uncharacterized protein</fullName>
    </submittedName>
</protein>